<keyword evidence="2" id="KW-0812">Transmembrane</keyword>
<comment type="subcellular location">
    <subcellularLocation>
        <location evidence="1">Membrane</location>
        <topology evidence="1">Single-pass membrane protein</topology>
    </subcellularLocation>
</comment>
<dbReference type="Proteomes" id="UP000295301">
    <property type="component" value="Unassembled WGS sequence"/>
</dbReference>
<evidence type="ECO:0000313" key="7">
    <source>
        <dbReference type="EMBL" id="TDK52123.1"/>
    </source>
</evidence>
<evidence type="ECO:0000256" key="3">
    <source>
        <dbReference type="ARBA" id="ARBA00022989"/>
    </source>
</evidence>
<proteinExistence type="predicted"/>
<keyword evidence="4" id="KW-0472">Membrane</keyword>
<feature type="chain" id="PRO_5020628449" evidence="5">
    <location>
        <begin position="22"/>
        <end position="1151"/>
    </location>
</feature>
<evidence type="ECO:0000313" key="8">
    <source>
        <dbReference type="Proteomes" id="UP000295301"/>
    </source>
</evidence>
<name>A0A4R5VI38_9RHOB</name>
<evidence type="ECO:0000256" key="1">
    <source>
        <dbReference type="ARBA" id="ARBA00004167"/>
    </source>
</evidence>
<dbReference type="GO" id="GO:0009306">
    <property type="term" value="P:protein secretion"/>
    <property type="evidence" value="ECO:0007669"/>
    <property type="project" value="InterPro"/>
</dbReference>
<keyword evidence="3" id="KW-1133">Transmembrane helix</keyword>
<dbReference type="GO" id="GO:0097347">
    <property type="term" value="C:TAM protein secretion complex"/>
    <property type="evidence" value="ECO:0007669"/>
    <property type="project" value="TreeGrafter"/>
</dbReference>
<sequence length="1151" mass="118024">MRRVLGIVLLLSALLAPPLRAQVSDDDAGGLLVRFLENTLSDDNRRIEVTGLEGAFSSRATIEKLTVSDAQGVWLTLSGAVLDWNRMDLVRGTFSVNALTADRIVIARKPLPADAVDLPSPEAQPFSLPELPVAVELGEIGVESLELGETVVGLAAALQVSGRLSLAGGALDTRLSVTRLDRPGDALDLTAQFSNTTRQIALDLTAIEDAGGLISTALNMPDRPPLLFTAKGTGPVDDFTADIALVSDDAERIGGAVRLRGLEAPEGADPATPQGIRFSADLAGDVTPLLPPDYRAFFGAETRLALDGINRPDGRTEIERLDLTSDALILNGSLAVAAGGALETALLHGRIAPPSGETVLLPLSGPQTRIGAARLTLRMDGAADSTGAGDWDLTLSADRLSRPDLSLQRAELTASGALDQSAGLALDGTLKAGLRGLGFADAALARAIGSEVTLDGGFALTGAGGLEFRGFQLRGADYTATLNGMLDGLQSGFEMDGRLRLAAADLGRFSGLAGRDLGGAVTADLSGTGTPLAGSFDIALALRAQDLSAGIDQLDPLIAGTSTLSLDAARGADGLTIRRFVLDGTALSAQAQGTLKSAGSALSFRAALDDLARLTPTVSGPLTLTGDLDQAGRAWTGKVRLQGPDKSYADLNGTFDPEGRADLTFDALLDRIQRFIPELPGQLTASGTAKRDIQGIWTLETDATGPAGVSARIAGSLDEAAGTADLTARGDLRLEAANPFLKPNSIAGRAEFDLRLDGPPALRSLSGRISTSGTRMAIPAAAQTIENISGSVTLADSAASLALTGALGAGGGFRVSGPVALTPPYDGKIAVDLQNLILTDNKSITSSANGRLSLSGPLAAGPLLSGRIEFGETEINLSAVSGSAAAAPIPSIVHLHDSAAVRATRARAGLIDTGGSGGGGGPAIGLDLALVAQNRVFARGFGLQAELGGALYLRGTTAAVEPVGQIELIRGTLDIIGRRLKLTRGVVTMQGDLTPYVEFASTATTEDGKATIEIAGPMDGPVVSVYAEPERPAEEALAMLVFGSRVADLSPVVIAKMAASLATLGRSGGASDKVRKATGVDRVDFGTDASGAGQVGAGTYLSDNVYTDFTVNTRGETELNLNLDLSKSLTAKGSVNNAGDTGIGLFFERDY</sequence>
<evidence type="ECO:0000256" key="5">
    <source>
        <dbReference type="SAM" id="SignalP"/>
    </source>
</evidence>
<protein>
    <submittedName>
        <fullName evidence="7">Translocation/assembly module TamB</fullName>
    </submittedName>
</protein>
<feature type="signal peptide" evidence="5">
    <location>
        <begin position="1"/>
        <end position="21"/>
    </location>
</feature>
<keyword evidence="8" id="KW-1185">Reference proteome</keyword>
<feature type="domain" description="Translocation and assembly module TamB C-terminal" evidence="6">
    <location>
        <begin position="803"/>
        <end position="1151"/>
    </location>
</feature>
<evidence type="ECO:0000256" key="4">
    <source>
        <dbReference type="ARBA" id="ARBA00023136"/>
    </source>
</evidence>
<dbReference type="EMBL" id="SMUV01000040">
    <property type="protein sequence ID" value="TDK52123.1"/>
    <property type="molecule type" value="Genomic_DNA"/>
</dbReference>
<accession>A0A4R5VI38</accession>
<dbReference type="InterPro" id="IPR007452">
    <property type="entry name" value="TamB_C"/>
</dbReference>
<dbReference type="AlphaFoldDB" id="A0A4R5VI38"/>
<evidence type="ECO:0000256" key="2">
    <source>
        <dbReference type="ARBA" id="ARBA00022692"/>
    </source>
</evidence>
<dbReference type="PANTHER" id="PTHR36985:SF1">
    <property type="entry name" value="TRANSLOCATION AND ASSEMBLY MODULE SUBUNIT TAMB"/>
    <property type="match status" value="1"/>
</dbReference>
<gene>
    <name evidence="7" type="ORF">E1832_02055</name>
</gene>
<dbReference type="OrthoDB" id="7784409at2"/>
<reference evidence="7 8" key="1">
    <citation type="submission" date="2019-03" db="EMBL/GenBank/DDBJ databases">
        <title>Ruegeria lutea sp. nov., a novel strain, isolated from marine sediment, the Masan Bay, South Korea.</title>
        <authorList>
            <person name="Kim J."/>
            <person name="Kim D.-Y."/>
            <person name="Lee S.-S."/>
        </authorList>
    </citation>
    <scope>NUCLEOTIDE SEQUENCE [LARGE SCALE GENOMIC DNA]</scope>
    <source>
        <strain evidence="7 8">318-1</strain>
    </source>
</reference>
<dbReference type="PANTHER" id="PTHR36985">
    <property type="entry name" value="TRANSLOCATION AND ASSEMBLY MODULE SUBUNIT TAMB"/>
    <property type="match status" value="1"/>
</dbReference>
<dbReference type="Pfam" id="PF04357">
    <property type="entry name" value="TamB"/>
    <property type="match status" value="1"/>
</dbReference>
<organism evidence="7 8">
    <name type="scientific">Antarcticimicrobium luteum</name>
    <dbReference type="NCBI Taxonomy" id="2547397"/>
    <lineage>
        <taxon>Bacteria</taxon>
        <taxon>Pseudomonadati</taxon>
        <taxon>Pseudomonadota</taxon>
        <taxon>Alphaproteobacteria</taxon>
        <taxon>Rhodobacterales</taxon>
        <taxon>Paracoccaceae</taxon>
        <taxon>Antarcticimicrobium</taxon>
    </lineage>
</organism>
<dbReference type="GO" id="GO:0005886">
    <property type="term" value="C:plasma membrane"/>
    <property type="evidence" value="ECO:0007669"/>
    <property type="project" value="InterPro"/>
</dbReference>
<evidence type="ECO:0000259" key="6">
    <source>
        <dbReference type="Pfam" id="PF04357"/>
    </source>
</evidence>
<keyword evidence="5" id="KW-0732">Signal</keyword>
<comment type="caution">
    <text evidence="7">The sequence shown here is derived from an EMBL/GenBank/DDBJ whole genome shotgun (WGS) entry which is preliminary data.</text>
</comment>
<dbReference type="RefSeq" id="WP_133358080.1">
    <property type="nucleotide sequence ID" value="NZ_SMUV01000040.1"/>
</dbReference>